<proteinExistence type="inferred from homology"/>
<keyword evidence="6 10" id="KW-0812">Transmembrane</keyword>
<keyword evidence="10" id="KW-0813">Transport</keyword>
<keyword evidence="14" id="KW-1185">Reference proteome</keyword>
<evidence type="ECO:0000256" key="10">
    <source>
        <dbReference type="RuleBase" id="RU003879"/>
    </source>
</evidence>
<dbReference type="Pfam" id="PF02472">
    <property type="entry name" value="ExbD"/>
    <property type="match status" value="1"/>
</dbReference>
<evidence type="ECO:0000256" key="9">
    <source>
        <dbReference type="ARBA" id="ARBA00023306"/>
    </source>
</evidence>
<evidence type="ECO:0000256" key="5">
    <source>
        <dbReference type="ARBA" id="ARBA00022618"/>
    </source>
</evidence>
<dbReference type="PANTHER" id="PTHR30558:SF7">
    <property type="entry name" value="TOL-PAL SYSTEM PROTEIN TOLR"/>
    <property type="match status" value="1"/>
</dbReference>
<keyword evidence="4" id="KW-0997">Cell inner membrane</keyword>
<protein>
    <submittedName>
        <fullName evidence="13">Protein TolR</fullName>
    </submittedName>
</protein>
<evidence type="ECO:0000313" key="13">
    <source>
        <dbReference type="EMBL" id="MQQ09389.1"/>
    </source>
</evidence>
<evidence type="ECO:0000256" key="1">
    <source>
        <dbReference type="ARBA" id="ARBA00004162"/>
    </source>
</evidence>
<evidence type="ECO:0000256" key="11">
    <source>
        <dbReference type="SAM" id="MobiDB-lite"/>
    </source>
</evidence>
<dbReference type="GO" id="GO:0015031">
    <property type="term" value="P:protein transport"/>
    <property type="evidence" value="ECO:0007669"/>
    <property type="project" value="UniProtKB-KW"/>
</dbReference>
<dbReference type="EMBL" id="WIBF01000008">
    <property type="protein sequence ID" value="MQQ09389.1"/>
    <property type="molecule type" value="Genomic_DNA"/>
</dbReference>
<dbReference type="GO" id="GO:0051301">
    <property type="term" value="P:cell division"/>
    <property type="evidence" value="ECO:0007669"/>
    <property type="project" value="UniProtKB-KW"/>
</dbReference>
<comment type="similarity">
    <text evidence="2 10">Belongs to the ExbD/TolR family.</text>
</comment>
<keyword evidence="7 12" id="KW-1133">Transmembrane helix</keyword>
<dbReference type="GO" id="GO:0022857">
    <property type="term" value="F:transmembrane transporter activity"/>
    <property type="evidence" value="ECO:0007669"/>
    <property type="project" value="InterPro"/>
</dbReference>
<evidence type="ECO:0000313" key="14">
    <source>
        <dbReference type="Proteomes" id="UP000444174"/>
    </source>
</evidence>
<sequence length="160" mass="16804">MGAAVQGKSEGNRRRGRKRRRSQAMAEINVTPFVDVMLVLLIIFMVAAPLMTVGVPVELPKTAAGALPGDDEEPLTVTMTATGEVQIQTTPVARDELVVRLRAIAAERESDRIFLRADGAIAYQDVMQVMGALNAGGFANVGLVTDTGGPALDGADTAGQ</sequence>
<evidence type="ECO:0000256" key="2">
    <source>
        <dbReference type="ARBA" id="ARBA00005811"/>
    </source>
</evidence>
<keyword evidence="9" id="KW-0131">Cell cycle</keyword>
<evidence type="ECO:0000256" key="12">
    <source>
        <dbReference type="SAM" id="Phobius"/>
    </source>
</evidence>
<dbReference type="GO" id="GO:0005886">
    <property type="term" value="C:plasma membrane"/>
    <property type="evidence" value="ECO:0007669"/>
    <property type="project" value="UniProtKB-SubCell"/>
</dbReference>
<comment type="subcellular location">
    <subcellularLocation>
        <location evidence="1">Cell membrane</location>
        <topology evidence="1">Single-pass membrane protein</topology>
    </subcellularLocation>
    <subcellularLocation>
        <location evidence="10">Cell membrane</location>
        <topology evidence="10">Single-pass type II membrane protein</topology>
    </subcellularLocation>
</comment>
<keyword evidence="10" id="KW-0653">Protein transport</keyword>
<evidence type="ECO:0000256" key="3">
    <source>
        <dbReference type="ARBA" id="ARBA00022475"/>
    </source>
</evidence>
<evidence type="ECO:0000256" key="7">
    <source>
        <dbReference type="ARBA" id="ARBA00022989"/>
    </source>
</evidence>
<comment type="caution">
    <text evidence="13">The sequence shown here is derived from an EMBL/GenBank/DDBJ whole genome shotgun (WGS) entry which is preliminary data.</text>
</comment>
<organism evidence="13 14">
    <name type="scientific">Tritonibacter litoralis</name>
    <dbReference type="NCBI Taxonomy" id="2662264"/>
    <lineage>
        <taxon>Bacteria</taxon>
        <taxon>Pseudomonadati</taxon>
        <taxon>Pseudomonadota</taxon>
        <taxon>Alphaproteobacteria</taxon>
        <taxon>Rhodobacterales</taxon>
        <taxon>Paracoccaceae</taxon>
        <taxon>Tritonibacter</taxon>
    </lineage>
</organism>
<dbReference type="PANTHER" id="PTHR30558">
    <property type="entry name" value="EXBD MEMBRANE COMPONENT OF PMF-DRIVEN MACROMOLECULE IMPORT SYSTEM"/>
    <property type="match status" value="1"/>
</dbReference>
<gene>
    <name evidence="13" type="primary">tolR</name>
    <name evidence="13" type="ORF">GFB49_13055</name>
</gene>
<feature type="region of interest" description="Disordered" evidence="11">
    <location>
        <begin position="1"/>
        <end position="22"/>
    </location>
</feature>
<evidence type="ECO:0000256" key="8">
    <source>
        <dbReference type="ARBA" id="ARBA00023136"/>
    </source>
</evidence>
<evidence type="ECO:0000256" key="6">
    <source>
        <dbReference type="ARBA" id="ARBA00022692"/>
    </source>
</evidence>
<dbReference type="RefSeq" id="WP_153216340.1">
    <property type="nucleotide sequence ID" value="NZ_WIBF01000008.1"/>
</dbReference>
<reference evidence="13 14" key="1">
    <citation type="submission" date="2019-10" db="EMBL/GenBank/DDBJ databases">
        <title>Epibacterium sp. nov., isolated from seawater.</title>
        <authorList>
            <person name="Zhang X."/>
            <person name="Li N."/>
        </authorList>
    </citation>
    <scope>NUCLEOTIDE SEQUENCE [LARGE SCALE GENOMIC DNA]</scope>
    <source>
        <strain evidence="13 14">SM1979</strain>
    </source>
</reference>
<dbReference type="InterPro" id="IPR003400">
    <property type="entry name" value="ExbD"/>
</dbReference>
<dbReference type="AlphaFoldDB" id="A0A843YJP1"/>
<keyword evidence="8 12" id="KW-0472">Membrane</keyword>
<accession>A0A843YJP1</accession>
<keyword evidence="5" id="KW-0132">Cell division</keyword>
<keyword evidence="3" id="KW-1003">Cell membrane</keyword>
<dbReference type="InterPro" id="IPR014168">
    <property type="entry name" value="Tol-Pal_TolR"/>
</dbReference>
<dbReference type="Proteomes" id="UP000444174">
    <property type="component" value="Unassembled WGS sequence"/>
</dbReference>
<name>A0A843YJP1_9RHOB</name>
<dbReference type="Gene3D" id="3.30.420.270">
    <property type="match status" value="1"/>
</dbReference>
<feature type="transmembrane region" description="Helical" evidence="12">
    <location>
        <begin position="24"/>
        <end position="51"/>
    </location>
</feature>
<dbReference type="NCBIfam" id="TIGR02801">
    <property type="entry name" value="tolR"/>
    <property type="match status" value="1"/>
</dbReference>
<evidence type="ECO:0000256" key="4">
    <source>
        <dbReference type="ARBA" id="ARBA00022519"/>
    </source>
</evidence>